<sequence>MRGGQCARCVLRGDLDELLRGGDADQAFIAQLIDILCGVDRPESIMTWKRSEKVQELFAGLRCGEITCSHESFDALEPGRHVSHLRGILVHHGLLPRRDERLMVFEGWIEMKLAAICAKSIRGPVEQFARWHHLSRIRTNSTPEGNSDAPVRSAKQEITETIKFLTWLHKTHKRTAATCRQQDVDEYLASGPTTRHLIRTFFIWARKSRINRTVVIGHRVAKTTSTLTQEQRLHWLQELLTGESESLPYRVAGTLLLLYGQLPTRIAALTMESIVVAPEELRISLGTEPAPVPEPFASLIREHLANRPNLRTAGGTVETPWLFPSHRAGNHIDPQSIMHRLRTLGINLHGARNSALQNLVKEAPPPIVAELIGYSYQVAHLHAQKAAQTWSQYAAGTANSKRTIQVRRLPEIH</sequence>
<dbReference type="GO" id="GO:0015074">
    <property type="term" value="P:DNA integration"/>
    <property type="evidence" value="ECO:0007669"/>
    <property type="project" value="InterPro"/>
</dbReference>
<name>A0A1S1M043_MYCCH</name>
<proteinExistence type="predicted"/>
<dbReference type="SUPFAM" id="SSF56349">
    <property type="entry name" value="DNA breaking-rejoining enzymes"/>
    <property type="match status" value="1"/>
</dbReference>
<dbReference type="AlphaFoldDB" id="A0A1S1M043"/>
<evidence type="ECO:0000256" key="1">
    <source>
        <dbReference type="ARBA" id="ARBA00023172"/>
    </source>
</evidence>
<keyword evidence="3" id="KW-1185">Reference proteome</keyword>
<gene>
    <name evidence="2" type="ORF">BKG84_20950</name>
</gene>
<keyword evidence="1" id="KW-0233">DNA recombination</keyword>
<dbReference type="RefSeq" id="WP_070952629.1">
    <property type="nucleotide sequence ID" value="NZ_CP050145.1"/>
</dbReference>
<evidence type="ECO:0000313" key="3">
    <source>
        <dbReference type="Proteomes" id="UP000179441"/>
    </source>
</evidence>
<protein>
    <submittedName>
        <fullName evidence="2">Recombinase XerD</fullName>
    </submittedName>
</protein>
<organism evidence="2 3">
    <name type="scientific">Mycobacteroides chelonae</name>
    <name type="common">Mycobacterium chelonae</name>
    <dbReference type="NCBI Taxonomy" id="1774"/>
    <lineage>
        <taxon>Bacteria</taxon>
        <taxon>Bacillati</taxon>
        <taxon>Actinomycetota</taxon>
        <taxon>Actinomycetes</taxon>
        <taxon>Mycobacteriales</taxon>
        <taxon>Mycobacteriaceae</taxon>
        <taxon>Mycobacteroides</taxon>
    </lineage>
</organism>
<dbReference type="InterPro" id="IPR013762">
    <property type="entry name" value="Integrase-like_cat_sf"/>
</dbReference>
<evidence type="ECO:0000313" key="2">
    <source>
        <dbReference type="EMBL" id="OHU76971.1"/>
    </source>
</evidence>
<dbReference type="EMBL" id="MLIS01000002">
    <property type="protein sequence ID" value="OHU76971.1"/>
    <property type="molecule type" value="Genomic_DNA"/>
</dbReference>
<dbReference type="Gene3D" id="1.10.443.10">
    <property type="entry name" value="Intergrase catalytic core"/>
    <property type="match status" value="1"/>
</dbReference>
<dbReference type="Proteomes" id="UP000179441">
    <property type="component" value="Unassembled WGS sequence"/>
</dbReference>
<reference evidence="2 3" key="1">
    <citation type="submission" date="2016-10" db="EMBL/GenBank/DDBJ databases">
        <title>Evaluation of Human, Veterinary and Environmental Mycobacterium chelonae Isolates by Core Genome Phylogenomic Analysis, Targeted Gene Comparison, and Anti-microbial Susceptibility Patterns: A Tale of Mistaken Identities.</title>
        <authorList>
            <person name="Fogelson S.B."/>
            <person name="Camus A.C."/>
            <person name="Lorenz W."/>
            <person name="Vasireddy R."/>
            <person name="Vasireddy S."/>
            <person name="Smith T."/>
            <person name="Brown-Elliott B.A."/>
            <person name="Wallace R.J.Jr."/>
            <person name="Hasan N.A."/>
            <person name="Reischl U."/>
            <person name="Sanchez S."/>
        </authorList>
    </citation>
    <scope>NUCLEOTIDE SEQUENCE [LARGE SCALE GENOMIC DNA]</scope>
    <source>
        <strain evidence="2 3">15518</strain>
    </source>
</reference>
<comment type="caution">
    <text evidence="2">The sequence shown here is derived from an EMBL/GenBank/DDBJ whole genome shotgun (WGS) entry which is preliminary data.</text>
</comment>
<accession>A0A1S1M043</accession>
<dbReference type="GO" id="GO:0006310">
    <property type="term" value="P:DNA recombination"/>
    <property type="evidence" value="ECO:0007669"/>
    <property type="project" value="UniProtKB-KW"/>
</dbReference>
<dbReference type="InterPro" id="IPR011010">
    <property type="entry name" value="DNA_brk_join_enz"/>
</dbReference>
<dbReference type="GO" id="GO:0003677">
    <property type="term" value="F:DNA binding"/>
    <property type="evidence" value="ECO:0007669"/>
    <property type="project" value="InterPro"/>
</dbReference>